<name>A0A085GAT5_EWIA3</name>
<sequence length="152" mass="17546">MSLTDIVLAVFALLLLAYAIYDEFLMGSNKGKTLLRVNLRRRNKIDCIIFIGLLAILLYNNVNAQGSPITNYLLIGLALIAFYISFIRWPKMLFKSTGFYYANAFITYDRIKSMNLSEDGVLVIELEQRKLLIRVNQLDDLQNIYNLMVEHQ</sequence>
<keyword evidence="4 7" id="KW-0812">Transmembrane</keyword>
<dbReference type="STRING" id="910964.GEAM_2152"/>
<dbReference type="Pfam" id="PF06173">
    <property type="entry name" value="DUF986"/>
    <property type="match status" value="1"/>
</dbReference>
<dbReference type="PIRSF" id="PIRSF020687">
    <property type="entry name" value="UCP020687"/>
    <property type="match status" value="1"/>
</dbReference>
<keyword evidence="3 7" id="KW-1003">Cell membrane</keyword>
<keyword evidence="5 7" id="KW-1133">Transmembrane helix</keyword>
<protein>
    <recommendedName>
        <fullName evidence="7">UPF0266 membrane protein GEAM_2152</fullName>
    </recommendedName>
</protein>
<evidence type="ECO:0000256" key="7">
    <source>
        <dbReference type="HAMAP-Rule" id="MF_01071"/>
    </source>
</evidence>
<comment type="caution">
    <text evidence="8">The sequence shown here is derived from an EMBL/GenBank/DDBJ whole genome shotgun (WGS) entry which is preliminary data.</text>
</comment>
<evidence type="ECO:0000256" key="6">
    <source>
        <dbReference type="ARBA" id="ARBA00023136"/>
    </source>
</evidence>
<gene>
    <name evidence="8" type="ORF">GEAM_2152</name>
</gene>
<dbReference type="EMBL" id="JMPJ01000053">
    <property type="protein sequence ID" value="KFC80830.1"/>
    <property type="molecule type" value="Genomic_DNA"/>
</dbReference>
<dbReference type="NCBIfam" id="NF002791">
    <property type="entry name" value="PRK02913.1"/>
    <property type="match status" value="1"/>
</dbReference>
<organism evidence="8 9">
    <name type="scientific">Ewingella americana (strain ATCC 33852 / DSM 4580 / CCUG 14506 / JCM 5911 / LMG 7869 / NCTC 12157 / CDC 1468-78)</name>
    <dbReference type="NCBI Taxonomy" id="910964"/>
    <lineage>
        <taxon>Bacteria</taxon>
        <taxon>Pseudomonadati</taxon>
        <taxon>Pseudomonadota</taxon>
        <taxon>Gammaproteobacteria</taxon>
        <taxon>Enterobacterales</taxon>
        <taxon>Yersiniaceae</taxon>
        <taxon>Ewingella</taxon>
    </lineage>
</organism>
<dbReference type="GO" id="GO:0005886">
    <property type="term" value="C:plasma membrane"/>
    <property type="evidence" value="ECO:0007669"/>
    <property type="project" value="UniProtKB-SubCell"/>
</dbReference>
<dbReference type="GeneID" id="78380490"/>
<evidence type="ECO:0000256" key="3">
    <source>
        <dbReference type="ARBA" id="ARBA00022475"/>
    </source>
</evidence>
<comment type="similarity">
    <text evidence="2 7">Belongs to the UPF0266 family.</text>
</comment>
<dbReference type="OrthoDB" id="2360740at2"/>
<feature type="transmembrane region" description="Helical" evidence="7">
    <location>
        <begin position="45"/>
        <end position="62"/>
    </location>
</feature>
<evidence type="ECO:0000256" key="1">
    <source>
        <dbReference type="ARBA" id="ARBA00004651"/>
    </source>
</evidence>
<feature type="transmembrane region" description="Helical" evidence="7">
    <location>
        <begin position="6"/>
        <end position="24"/>
    </location>
</feature>
<feature type="transmembrane region" description="Helical" evidence="7">
    <location>
        <begin position="68"/>
        <end position="86"/>
    </location>
</feature>
<reference evidence="8 9" key="1">
    <citation type="submission" date="2014-05" db="EMBL/GenBank/DDBJ databases">
        <title>ATOL: Assembling a taxonomically balanced genome-scale reconstruction of the evolutionary history of the Enterobacteriaceae.</title>
        <authorList>
            <person name="Plunkett G.III."/>
            <person name="Neeno-Eckwall E.C."/>
            <person name="Glasner J.D."/>
            <person name="Perna N.T."/>
        </authorList>
    </citation>
    <scope>NUCLEOTIDE SEQUENCE [LARGE SCALE GENOMIC DNA]</scope>
    <source>
        <strain evidence="8 9">ATCC 33852</strain>
    </source>
</reference>
<dbReference type="eggNOG" id="COG4811">
    <property type="taxonomic scope" value="Bacteria"/>
</dbReference>
<evidence type="ECO:0000313" key="9">
    <source>
        <dbReference type="Proteomes" id="UP000028640"/>
    </source>
</evidence>
<dbReference type="HAMAP" id="MF_01071">
    <property type="entry name" value="UPF0266"/>
    <property type="match status" value="1"/>
</dbReference>
<evidence type="ECO:0000313" key="8">
    <source>
        <dbReference type="EMBL" id="KFC80830.1"/>
    </source>
</evidence>
<evidence type="ECO:0000256" key="4">
    <source>
        <dbReference type="ARBA" id="ARBA00022692"/>
    </source>
</evidence>
<accession>A0A085GAT5</accession>
<proteinExistence type="inferred from homology"/>
<evidence type="ECO:0000256" key="2">
    <source>
        <dbReference type="ARBA" id="ARBA00009962"/>
    </source>
</evidence>
<dbReference type="InterPro" id="IPR009328">
    <property type="entry name" value="DUF986"/>
</dbReference>
<comment type="subcellular location">
    <subcellularLocation>
        <location evidence="1 7">Cell membrane</location>
        <topology evidence="1 7">Multi-pass membrane protein</topology>
    </subcellularLocation>
</comment>
<keyword evidence="6 7" id="KW-0472">Membrane</keyword>
<evidence type="ECO:0000256" key="5">
    <source>
        <dbReference type="ARBA" id="ARBA00022989"/>
    </source>
</evidence>
<dbReference type="Proteomes" id="UP000028640">
    <property type="component" value="Unassembled WGS sequence"/>
</dbReference>
<dbReference type="RefSeq" id="WP_034791289.1">
    <property type="nucleotide sequence ID" value="NZ_JMPJ01000053.1"/>
</dbReference>
<keyword evidence="9" id="KW-1185">Reference proteome</keyword>
<dbReference type="AlphaFoldDB" id="A0A085GAT5"/>